<name>A0A9D1GB23_9FIRM</name>
<organism evidence="2 3">
    <name type="scientific">Candidatus Onthousia faecipullorum</name>
    <dbReference type="NCBI Taxonomy" id="2840887"/>
    <lineage>
        <taxon>Bacteria</taxon>
        <taxon>Bacillati</taxon>
        <taxon>Bacillota</taxon>
        <taxon>Bacilli</taxon>
        <taxon>Candidatus Onthousia</taxon>
    </lineage>
</organism>
<evidence type="ECO:0000313" key="3">
    <source>
        <dbReference type="Proteomes" id="UP000886833"/>
    </source>
</evidence>
<dbReference type="InterPro" id="IPR037063">
    <property type="entry name" value="PHb_sf"/>
</dbReference>
<dbReference type="Proteomes" id="UP000886833">
    <property type="component" value="Unassembled WGS sequence"/>
</dbReference>
<dbReference type="EMBL" id="DVKQ01000027">
    <property type="protein sequence ID" value="HIT37252.1"/>
    <property type="molecule type" value="Genomic_DNA"/>
</dbReference>
<dbReference type="Gene3D" id="2.30.29.50">
    <property type="entry name" value="Bacterial Pleckstrin homology domain"/>
    <property type="match status" value="1"/>
</dbReference>
<dbReference type="Pfam" id="PF08000">
    <property type="entry name" value="bPH_1"/>
    <property type="match status" value="1"/>
</dbReference>
<reference evidence="2" key="1">
    <citation type="submission" date="2020-10" db="EMBL/GenBank/DDBJ databases">
        <authorList>
            <person name="Gilroy R."/>
        </authorList>
    </citation>
    <scope>NUCLEOTIDE SEQUENCE</scope>
    <source>
        <strain evidence="2">CHK195-26880</strain>
    </source>
</reference>
<reference evidence="2" key="2">
    <citation type="journal article" date="2021" name="PeerJ">
        <title>Extensive microbial diversity within the chicken gut microbiome revealed by metagenomics and culture.</title>
        <authorList>
            <person name="Gilroy R."/>
            <person name="Ravi A."/>
            <person name="Getino M."/>
            <person name="Pursley I."/>
            <person name="Horton D.L."/>
            <person name="Alikhan N.F."/>
            <person name="Baker D."/>
            <person name="Gharbi K."/>
            <person name="Hall N."/>
            <person name="Watson M."/>
            <person name="Adriaenssens E.M."/>
            <person name="Foster-Nyarko E."/>
            <person name="Jarju S."/>
            <person name="Secka A."/>
            <person name="Antonio M."/>
            <person name="Oren A."/>
            <person name="Chaudhuri R.R."/>
            <person name="La Ragione R."/>
            <person name="Hildebrand F."/>
            <person name="Pallen M.J."/>
        </authorList>
    </citation>
    <scope>NUCLEOTIDE SEQUENCE</scope>
    <source>
        <strain evidence="2">CHK195-26880</strain>
    </source>
</reference>
<sequence length="131" mass="15586">MAYIKFKELSKYFDFKEEIATDKLPDYAREYVSSKETILGSYKNSKDYAVFTDKKMILFDRDTLAVYYKKIHIFPYTSISSSAINFKPGKVELLFSFDSGYQLHINFIEMNHDKKEKLKSIYKIMMESKLY</sequence>
<dbReference type="InterPro" id="IPR012544">
    <property type="entry name" value="PHb"/>
</dbReference>
<accession>A0A9D1GB23</accession>
<evidence type="ECO:0000313" key="2">
    <source>
        <dbReference type="EMBL" id="HIT37252.1"/>
    </source>
</evidence>
<protein>
    <submittedName>
        <fullName evidence="2">PH domain-containing protein</fullName>
    </submittedName>
</protein>
<dbReference type="SUPFAM" id="SSF50729">
    <property type="entry name" value="PH domain-like"/>
    <property type="match status" value="1"/>
</dbReference>
<comment type="caution">
    <text evidence="2">The sequence shown here is derived from an EMBL/GenBank/DDBJ whole genome shotgun (WGS) entry which is preliminary data.</text>
</comment>
<proteinExistence type="predicted"/>
<evidence type="ECO:0000259" key="1">
    <source>
        <dbReference type="Pfam" id="PF08000"/>
    </source>
</evidence>
<gene>
    <name evidence="2" type="ORF">IAB59_02075</name>
</gene>
<feature type="domain" description="Bacterial Pleckstrin homology" evidence="1">
    <location>
        <begin position="18"/>
        <end position="127"/>
    </location>
</feature>
<dbReference type="AlphaFoldDB" id="A0A9D1GB23"/>